<dbReference type="InterPro" id="IPR001810">
    <property type="entry name" value="F-box_dom"/>
</dbReference>
<name>A0A3N4ITM6_ASCIM</name>
<protein>
    <recommendedName>
        <fullName evidence="2">F-box domain-containing protein</fullName>
    </recommendedName>
</protein>
<dbReference type="SUPFAM" id="SSF81383">
    <property type="entry name" value="F-box domain"/>
    <property type="match status" value="1"/>
</dbReference>
<dbReference type="PROSITE" id="PS50181">
    <property type="entry name" value="FBOX"/>
    <property type="match status" value="1"/>
</dbReference>
<sequence>MPNPDEIRARGVQQAKETGMRLMSAFRSIKNSQVVEQARAVLPHQLRRSSVYTHGQTDNRRNTLSIRPLRLPAEIWISIFSELGPGDITNLQLACRNFRLLISFNQEAIVRGILSNTPELQQLSLLFPRVKKKDEDDEEAGKGKGSGGIGNGTGPGQTSPPRPAPERRDTGTPPLHKLYYIQYLHGLNHHRQICKGVAWYLAQAHINSVIPPSAPAHVRSQRTDIIKAFHLYLIPRLFALHAFLTHLQLRLNFLLASAALSTYNPSSSLVLPPDCSFDIQRELLQSPTFTTAELVKTHHIYMFLMKALQSSLQSPNTVQTEKYIFAILSHRGGLQGALEFFTADDLEHTQDRRVRVKYMKEMSKRLEKVLDGTRANQVWFVEAAKEMARRGVGNGNGLHRKEHGWGVGSPAEWIPQCSWCFQP</sequence>
<reference evidence="3 4" key="1">
    <citation type="journal article" date="2018" name="Nat. Ecol. Evol.">
        <title>Pezizomycetes genomes reveal the molecular basis of ectomycorrhizal truffle lifestyle.</title>
        <authorList>
            <person name="Murat C."/>
            <person name="Payen T."/>
            <person name="Noel B."/>
            <person name="Kuo A."/>
            <person name="Morin E."/>
            <person name="Chen J."/>
            <person name="Kohler A."/>
            <person name="Krizsan K."/>
            <person name="Balestrini R."/>
            <person name="Da Silva C."/>
            <person name="Montanini B."/>
            <person name="Hainaut M."/>
            <person name="Levati E."/>
            <person name="Barry K.W."/>
            <person name="Belfiori B."/>
            <person name="Cichocki N."/>
            <person name="Clum A."/>
            <person name="Dockter R.B."/>
            <person name="Fauchery L."/>
            <person name="Guy J."/>
            <person name="Iotti M."/>
            <person name="Le Tacon F."/>
            <person name="Lindquist E.A."/>
            <person name="Lipzen A."/>
            <person name="Malagnac F."/>
            <person name="Mello A."/>
            <person name="Molinier V."/>
            <person name="Miyauchi S."/>
            <person name="Poulain J."/>
            <person name="Riccioni C."/>
            <person name="Rubini A."/>
            <person name="Sitrit Y."/>
            <person name="Splivallo R."/>
            <person name="Traeger S."/>
            <person name="Wang M."/>
            <person name="Zifcakova L."/>
            <person name="Wipf D."/>
            <person name="Zambonelli A."/>
            <person name="Paolocci F."/>
            <person name="Nowrousian M."/>
            <person name="Ottonello S."/>
            <person name="Baldrian P."/>
            <person name="Spatafora J.W."/>
            <person name="Henrissat B."/>
            <person name="Nagy L.G."/>
            <person name="Aury J.M."/>
            <person name="Wincker P."/>
            <person name="Grigoriev I.V."/>
            <person name="Bonfante P."/>
            <person name="Martin F.M."/>
        </authorList>
    </citation>
    <scope>NUCLEOTIDE SEQUENCE [LARGE SCALE GENOMIC DNA]</scope>
    <source>
        <strain evidence="3 4">RN42</strain>
    </source>
</reference>
<evidence type="ECO:0000256" key="1">
    <source>
        <dbReference type="SAM" id="MobiDB-lite"/>
    </source>
</evidence>
<evidence type="ECO:0000259" key="2">
    <source>
        <dbReference type="PROSITE" id="PS50181"/>
    </source>
</evidence>
<keyword evidence="4" id="KW-1185">Reference proteome</keyword>
<proteinExistence type="predicted"/>
<gene>
    <name evidence="3" type="ORF">BJ508DRAFT_320550</name>
</gene>
<evidence type="ECO:0000313" key="3">
    <source>
        <dbReference type="EMBL" id="RPA87540.1"/>
    </source>
</evidence>
<dbReference type="InterPro" id="IPR036047">
    <property type="entry name" value="F-box-like_dom_sf"/>
</dbReference>
<feature type="region of interest" description="Disordered" evidence="1">
    <location>
        <begin position="131"/>
        <end position="171"/>
    </location>
</feature>
<feature type="compositionally biased region" description="Gly residues" evidence="1">
    <location>
        <begin position="143"/>
        <end position="155"/>
    </location>
</feature>
<accession>A0A3N4ITM6</accession>
<organism evidence="3 4">
    <name type="scientific">Ascobolus immersus RN42</name>
    <dbReference type="NCBI Taxonomy" id="1160509"/>
    <lineage>
        <taxon>Eukaryota</taxon>
        <taxon>Fungi</taxon>
        <taxon>Dikarya</taxon>
        <taxon>Ascomycota</taxon>
        <taxon>Pezizomycotina</taxon>
        <taxon>Pezizomycetes</taxon>
        <taxon>Pezizales</taxon>
        <taxon>Ascobolaceae</taxon>
        <taxon>Ascobolus</taxon>
    </lineage>
</organism>
<dbReference type="EMBL" id="ML119646">
    <property type="protein sequence ID" value="RPA87540.1"/>
    <property type="molecule type" value="Genomic_DNA"/>
</dbReference>
<dbReference type="Proteomes" id="UP000275078">
    <property type="component" value="Unassembled WGS sequence"/>
</dbReference>
<dbReference type="Pfam" id="PF12937">
    <property type="entry name" value="F-box-like"/>
    <property type="match status" value="1"/>
</dbReference>
<feature type="domain" description="F-box" evidence="2">
    <location>
        <begin position="65"/>
        <end position="113"/>
    </location>
</feature>
<evidence type="ECO:0000313" key="4">
    <source>
        <dbReference type="Proteomes" id="UP000275078"/>
    </source>
</evidence>
<dbReference type="AlphaFoldDB" id="A0A3N4ITM6"/>